<evidence type="ECO:0000313" key="12">
    <source>
        <dbReference type="EMBL" id="SHE52569.1"/>
    </source>
</evidence>
<keyword evidence="9 10" id="KW-0131">Cell cycle</keyword>
<evidence type="ECO:0000256" key="6">
    <source>
        <dbReference type="ARBA" id="ARBA00022842"/>
    </source>
</evidence>
<keyword evidence="5 10" id="KW-0547">Nucleotide-binding</keyword>
<dbReference type="NCBIfam" id="TIGR03598">
    <property type="entry name" value="GTPase_YsxC"/>
    <property type="match status" value="1"/>
</dbReference>
<dbReference type="CDD" id="cd01876">
    <property type="entry name" value="YihA_EngB"/>
    <property type="match status" value="1"/>
</dbReference>
<keyword evidence="13" id="KW-1185">Reference proteome</keyword>
<evidence type="ECO:0000256" key="9">
    <source>
        <dbReference type="ARBA" id="ARBA00023306"/>
    </source>
</evidence>
<evidence type="ECO:0000256" key="7">
    <source>
        <dbReference type="ARBA" id="ARBA00023134"/>
    </source>
</evidence>
<dbReference type="GO" id="GO:0005829">
    <property type="term" value="C:cytosol"/>
    <property type="evidence" value="ECO:0007669"/>
    <property type="project" value="TreeGrafter"/>
</dbReference>
<dbReference type="PANTHER" id="PTHR11649">
    <property type="entry name" value="MSS1/TRME-RELATED GTP-BINDING PROTEIN"/>
    <property type="match status" value="1"/>
</dbReference>
<dbReference type="NCBIfam" id="TIGR00231">
    <property type="entry name" value="small_GTP"/>
    <property type="match status" value="1"/>
</dbReference>
<dbReference type="FunFam" id="3.40.50.300:FF:000098">
    <property type="entry name" value="Probable GTP-binding protein EngB"/>
    <property type="match status" value="1"/>
</dbReference>
<dbReference type="STRING" id="1121429.SAMN02745133_00608"/>
<sequence length="205" mass="23054">MKIVAAEFLTSAVNPGGYPPGNLPEVAFVGRSNVGKSSLINRLVNRKGLARTSSTPGRTQLINFFKINDQFVMVDLPGYGYARVPDEVRAKWGKMIEGYLKNREPLKGVFLLLDCRHTPTSQDKQMYGWLLHYRLPTVVVATKIDKISNNQWARQQAVIKKSLPLAPEHQLIPFSAETGRGRDELLGVIKNWIHNTVSQRSVEKE</sequence>
<evidence type="ECO:0000256" key="1">
    <source>
        <dbReference type="ARBA" id="ARBA00001946"/>
    </source>
</evidence>
<feature type="domain" description="EngB-type G" evidence="11">
    <location>
        <begin position="22"/>
        <end position="195"/>
    </location>
</feature>
<protein>
    <recommendedName>
        <fullName evidence="10">Probable GTP-binding protein EngB</fullName>
    </recommendedName>
</protein>
<dbReference type="RefSeq" id="WP_073235499.1">
    <property type="nucleotide sequence ID" value="NZ_FQUY01000002.1"/>
</dbReference>
<keyword evidence="4" id="KW-0479">Metal-binding</keyword>
<organism evidence="12 13">
    <name type="scientific">Desulforamulus putei DSM 12395</name>
    <dbReference type="NCBI Taxonomy" id="1121429"/>
    <lineage>
        <taxon>Bacteria</taxon>
        <taxon>Bacillati</taxon>
        <taxon>Bacillota</taxon>
        <taxon>Clostridia</taxon>
        <taxon>Eubacteriales</taxon>
        <taxon>Peptococcaceae</taxon>
        <taxon>Desulforamulus</taxon>
    </lineage>
</organism>
<dbReference type="GO" id="GO:0005525">
    <property type="term" value="F:GTP binding"/>
    <property type="evidence" value="ECO:0007669"/>
    <property type="project" value="UniProtKB-UniRule"/>
</dbReference>
<evidence type="ECO:0000256" key="4">
    <source>
        <dbReference type="ARBA" id="ARBA00022723"/>
    </source>
</evidence>
<comment type="function">
    <text evidence="10">Necessary for normal cell division and for the maintenance of normal septation.</text>
</comment>
<dbReference type="InterPro" id="IPR005225">
    <property type="entry name" value="Small_GTP-bd"/>
</dbReference>
<keyword evidence="8 10" id="KW-0717">Septation</keyword>
<evidence type="ECO:0000256" key="8">
    <source>
        <dbReference type="ARBA" id="ARBA00023210"/>
    </source>
</evidence>
<evidence type="ECO:0000256" key="2">
    <source>
        <dbReference type="ARBA" id="ARBA00009638"/>
    </source>
</evidence>
<keyword evidence="3 10" id="KW-0132">Cell division</keyword>
<evidence type="ECO:0000313" key="13">
    <source>
        <dbReference type="Proteomes" id="UP000184148"/>
    </source>
</evidence>
<dbReference type="GO" id="GO:0046872">
    <property type="term" value="F:metal ion binding"/>
    <property type="evidence" value="ECO:0007669"/>
    <property type="project" value="UniProtKB-KW"/>
</dbReference>
<dbReference type="PROSITE" id="PS51706">
    <property type="entry name" value="G_ENGB"/>
    <property type="match status" value="1"/>
</dbReference>
<name>A0A1M4U737_9FIRM</name>
<dbReference type="InterPro" id="IPR027417">
    <property type="entry name" value="P-loop_NTPase"/>
</dbReference>
<dbReference type="SUPFAM" id="SSF52540">
    <property type="entry name" value="P-loop containing nucleoside triphosphate hydrolases"/>
    <property type="match status" value="1"/>
</dbReference>
<evidence type="ECO:0000259" key="11">
    <source>
        <dbReference type="PROSITE" id="PS51706"/>
    </source>
</evidence>
<comment type="cofactor">
    <cofactor evidence="1">
        <name>Mg(2+)</name>
        <dbReference type="ChEBI" id="CHEBI:18420"/>
    </cofactor>
</comment>
<evidence type="ECO:0000256" key="5">
    <source>
        <dbReference type="ARBA" id="ARBA00022741"/>
    </source>
</evidence>
<dbReference type="InterPro" id="IPR019987">
    <property type="entry name" value="GTP-bd_ribosome_bio_YsxC"/>
</dbReference>
<dbReference type="OrthoDB" id="9804921at2"/>
<evidence type="ECO:0000256" key="10">
    <source>
        <dbReference type="HAMAP-Rule" id="MF_00321"/>
    </source>
</evidence>
<dbReference type="InterPro" id="IPR006073">
    <property type="entry name" value="GTP-bd"/>
</dbReference>
<dbReference type="PANTHER" id="PTHR11649:SF13">
    <property type="entry name" value="ENGB-TYPE G DOMAIN-CONTAINING PROTEIN"/>
    <property type="match status" value="1"/>
</dbReference>
<dbReference type="AlphaFoldDB" id="A0A1M4U737"/>
<keyword evidence="7 10" id="KW-0342">GTP-binding</keyword>
<keyword evidence="6" id="KW-0460">Magnesium</keyword>
<reference evidence="13" key="1">
    <citation type="submission" date="2016-11" db="EMBL/GenBank/DDBJ databases">
        <authorList>
            <person name="Varghese N."/>
            <person name="Submissions S."/>
        </authorList>
    </citation>
    <scope>NUCLEOTIDE SEQUENCE [LARGE SCALE GENOMIC DNA]</scope>
    <source>
        <strain evidence="13">DSM 12395</strain>
    </source>
</reference>
<dbReference type="Pfam" id="PF01926">
    <property type="entry name" value="MMR_HSR1"/>
    <property type="match status" value="1"/>
</dbReference>
<dbReference type="HAMAP" id="MF_00321">
    <property type="entry name" value="GTPase_EngB"/>
    <property type="match status" value="1"/>
</dbReference>
<dbReference type="Proteomes" id="UP000184148">
    <property type="component" value="Unassembled WGS sequence"/>
</dbReference>
<accession>A0A1M4U737</accession>
<dbReference type="GO" id="GO:0000917">
    <property type="term" value="P:division septum assembly"/>
    <property type="evidence" value="ECO:0007669"/>
    <property type="project" value="UniProtKB-KW"/>
</dbReference>
<dbReference type="InterPro" id="IPR030393">
    <property type="entry name" value="G_ENGB_dom"/>
</dbReference>
<comment type="similarity">
    <text evidence="2 10">Belongs to the TRAFAC class TrmE-Era-EngA-EngB-Septin-like GTPase superfamily. EngB GTPase family.</text>
</comment>
<dbReference type="EMBL" id="FQUY01000002">
    <property type="protein sequence ID" value="SHE52569.1"/>
    <property type="molecule type" value="Genomic_DNA"/>
</dbReference>
<evidence type="ECO:0000256" key="3">
    <source>
        <dbReference type="ARBA" id="ARBA00022618"/>
    </source>
</evidence>
<dbReference type="Gene3D" id="3.40.50.300">
    <property type="entry name" value="P-loop containing nucleotide triphosphate hydrolases"/>
    <property type="match status" value="1"/>
</dbReference>
<proteinExistence type="inferred from homology"/>
<gene>
    <name evidence="10" type="primary">engB</name>
    <name evidence="12" type="ORF">SAMN02745133_00608</name>
</gene>